<dbReference type="RefSeq" id="WP_171654115.1">
    <property type="nucleotide sequence ID" value="NZ_WHOD01000082.1"/>
</dbReference>
<dbReference type="EMBL" id="WHOD01000082">
    <property type="protein sequence ID" value="NOU95905.1"/>
    <property type="molecule type" value="Genomic_DNA"/>
</dbReference>
<evidence type="ECO:0000313" key="2">
    <source>
        <dbReference type="EMBL" id="NOU95905.1"/>
    </source>
</evidence>
<dbReference type="InterPro" id="IPR035905">
    <property type="entry name" value="Barstar-like_sf"/>
</dbReference>
<dbReference type="Gene3D" id="3.10.180.10">
    <property type="entry name" value="2,3-Dihydroxybiphenyl 1,2-Dioxygenase, domain 1"/>
    <property type="match status" value="1"/>
</dbReference>
<evidence type="ECO:0000259" key="1">
    <source>
        <dbReference type="PROSITE" id="PS51819"/>
    </source>
</evidence>
<dbReference type="InterPro" id="IPR029068">
    <property type="entry name" value="Glyas_Bleomycin-R_OHBP_Dase"/>
</dbReference>
<feature type="domain" description="VOC" evidence="1">
    <location>
        <begin position="26"/>
        <end position="127"/>
    </location>
</feature>
<dbReference type="AlphaFoldDB" id="A0A972K2H5"/>
<dbReference type="Proteomes" id="UP000641588">
    <property type="component" value="Unassembled WGS sequence"/>
</dbReference>
<dbReference type="Pfam" id="PF00903">
    <property type="entry name" value="Glyoxalase"/>
    <property type="match status" value="1"/>
</dbReference>
<keyword evidence="3" id="KW-1185">Reference proteome</keyword>
<organism evidence="2 3">
    <name type="scientific">Paenibacillus foliorum</name>
    <dbReference type="NCBI Taxonomy" id="2654974"/>
    <lineage>
        <taxon>Bacteria</taxon>
        <taxon>Bacillati</taxon>
        <taxon>Bacillota</taxon>
        <taxon>Bacilli</taxon>
        <taxon>Bacillales</taxon>
        <taxon>Paenibacillaceae</taxon>
        <taxon>Paenibacillus</taxon>
    </lineage>
</organism>
<proteinExistence type="predicted"/>
<gene>
    <name evidence="2" type="ORF">GC093_22150</name>
</gene>
<protein>
    <recommendedName>
        <fullName evidence="1">VOC domain-containing protein</fullName>
    </recommendedName>
</protein>
<name>A0A972K2H5_9BACL</name>
<dbReference type="SUPFAM" id="SSF52038">
    <property type="entry name" value="Barstar-related"/>
    <property type="match status" value="1"/>
</dbReference>
<reference evidence="2" key="1">
    <citation type="submission" date="2019-10" db="EMBL/GenBank/DDBJ databases">
        <title>Description of Paenibacillus glebae sp. nov.</title>
        <authorList>
            <person name="Carlier A."/>
            <person name="Qi S."/>
        </authorList>
    </citation>
    <scope>NUCLEOTIDE SEQUENCE</scope>
    <source>
        <strain evidence="2">LMG 31456</strain>
    </source>
</reference>
<sequence>MKDQSVYILNDQMEIQHQPNIPSISRIIVATIPVRDVEQARMWYSLHLGIDFDARKLHAGNLNIGFSKVENHVPSTHSIFIWETSDLAHAYQAMKDNGVTLHGDINWNCRYFVFADLDGNRMTMWQQDEEAIFRLSQVQTAQELHEVIQRALYCRNNYGRTWSAFEEELLLCKNIRSRKIILNGWSDLESVLPEEARMLKESVQRHNANYPSHEWVLEARS</sequence>
<accession>A0A972K2H5</accession>
<comment type="caution">
    <text evidence="2">The sequence shown here is derived from an EMBL/GenBank/DDBJ whole genome shotgun (WGS) entry which is preliminary data.</text>
</comment>
<dbReference type="SUPFAM" id="SSF54593">
    <property type="entry name" value="Glyoxalase/Bleomycin resistance protein/Dihydroxybiphenyl dioxygenase"/>
    <property type="match status" value="1"/>
</dbReference>
<dbReference type="PROSITE" id="PS51819">
    <property type="entry name" value="VOC"/>
    <property type="match status" value="1"/>
</dbReference>
<dbReference type="InterPro" id="IPR004360">
    <property type="entry name" value="Glyas_Fos-R_dOase_dom"/>
</dbReference>
<evidence type="ECO:0000313" key="3">
    <source>
        <dbReference type="Proteomes" id="UP000641588"/>
    </source>
</evidence>
<dbReference type="InterPro" id="IPR037523">
    <property type="entry name" value="VOC_core"/>
</dbReference>